<keyword evidence="1" id="KW-1185">Reference proteome</keyword>
<dbReference type="RefSeq" id="XP_045143561.1">
    <property type="nucleotide sequence ID" value="XM_045287626.1"/>
</dbReference>
<dbReference type="Proteomes" id="UP000694863">
    <property type="component" value="Unplaced"/>
</dbReference>
<sequence length="1723" mass="194871">MASETVLPSGEDQASSGIDDLQISLQGARKRTLAPPGVCGKDPGGIVGYTSQTQLFEPTSCSPGEKGGIYARKDLKSQKSRGEILFCLIGPRRIEINLMACRQGKLCDAVLSLGSSDSSDESPLEGSKSKLALALKHTTPTVVSDLFTDIQKGHVLLDLLEALSGQELPRDKGSNTFQCRTNIEHALTFLRNRSIKLINIHVTDIIDGNPSIILGLIWTIILHFHIEKLAQTLSCNYNQPSLDEESEVGSSPTASPPAKKSSKAQARWQMSAKKALLLWAQQQCATYESVDVTDFKSSWRNGMAFLAVIHALRPDLIDLNSVKHRCNRDNLKDAFRIAERELKIPKLLEPEDVDVNNPDEKSIMTYVAQFLKYSKDAPGTGQETQAKKSEDAAAWLTFQEEKLQKAQKDSENESYCKKYERLLSFLGSFNEEKQRFGDTPWRRQALAELSEDELPLRQAWDSLSHQINTWKAKLNQALPSPLDEIEAWLQALEHAVDGDFQTVRDFSAARTQAQEKRTLFKVPFETLSQWNQQHTAFNEVGHFLIEVSNDEVGSSISRELRRLNKRWKKFITKTQLDMHLPLIIKQSQSISDHSGNIQPSREDKSTIDFSQDMPIEAPKNHSPHSKAGEEQSTAGEVSPEPLKLGEDVERLRREVGVWETETKSVLDLLGHPDGVEAAAAAAAADSLQHLLAKGSLYEELVARAEDILQMDVQNILSQESLQYVLSAGLQAKIQEMKEKIQINMIQLAAMLKNSSAASSPEMDVRLKLEESQRELESHITRAAQLLEPRESTRGEISKYKEALMIFNSQSLAKYLKTVEELKSSVTEEGKLSLEERSREVCAKWESIHHELSLYIQQLKVDIEKGKLTETISKLEKQLNKEKKLIRRGRTKGLIKEHEAFFSEEGHLHQLDYHMQVLREICEELTSQKSQHQVKRALTDYQQKIERLRKSASEIHGALQATPGGVSRDKEGMNSSENGGGDAHSEAPFAKSDNPPPAEKAMEPMANVSPESELTSQHEACTVEEDEKGYSTPINSLLERYDMHRENLEWHLQSDRRRITSDFSSDKETSGGCLQEKLTDLQALKKETDACWKEFEITSLRLESLVNDMKKPVIAKARDRLKGQEQEFQMALNDRMESLELALQIVLPLEKESLCLCDSDLVLHELAIREFHLKDADSIYQNLKNIQDSLAKQIEICSHFEEPGNSALQELHPLDRCATHHIILNYKAQLEGLGHKVQRSEDALNVLEAFLASLRTAALPVELAADCAASETQVLPERSLTAEHRAGSVHLMRDKARHLDHHLQELDISLKDAELGEASSCEKLTDFVSTKCGAQEELRGDNKLLEMCVFKNNELLKNLQDVQNQMSKIGLKDPTIPAIKQRKKSLIRVDKDLDEYEDEKKHLQGMAASLPQFKDGREKALKQRCERTVLLWENTKASVAECLEQCERALELLKQYHNLKNILITLIQKEENVISLQASYLGKENLKKRIAEIEIVKEEFNEHLEDVDKINQICKDLQFHLNKMSTFEEPPFEKEANSIVDRWLDINEKTEDCYENLGRALALWEKLLTVRNVIDEWIEKALHKVKLPLTEEESKRLKEDLHAQEQELPEVFKRVAEVQFLLQTSEIPLELQMMESLILKKMEYVKMGLAGESRSCAFSGNPDGLREDLDQAKTQIGMTESLLHALSPSDSLEIFTKLEVPDTSLLIQFDLHTYLAYVVFTCLG</sequence>
<evidence type="ECO:0000313" key="2">
    <source>
        <dbReference type="RefSeq" id="XP_045143561.1"/>
    </source>
</evidence>
<name>A0AC55CVQ8_ECHTE</name>
<accession>A0AC55CVQ8</accession>
<protein>
    <submittedName>
        <fullName evidence="2">Nesprin-2-like</fullName>
    </submittedName>
</protein>
<gene>
    <name evidence="2" type="primary">LOC123521400</name>
</gene>
<reference evidence="2" key="1">
    <citation type="submission" date="2025-08" db="UniProtKB">
        <authorList>
            <consortium name="RefSeq"/>
        </authorList>
    </citation>
    <scope>IDENTIFICATION</scope>
</reference>
<organism evidence="1 2">
    <name type="scientific">Echinops telfairi</name>
    <name type="common">Lesser hedgehog tenrec</name>
    <dbReference type="NCBI Taxonomy" id="9371"/>
    <lineage>
        <taxon>Eukaryota</taxon>
        <taxon>Metazoa</taxon>
        <taxon>Chordata</taxon>
        <taxon>Craniata</taxon>
        <taxon>Vertebrata</taxon>
        <taxon>Euteleostomi</taxon>
        <taxon>Mammalia</taxon>
        <taxon>Eutheria</taxon>
        <taxon>Afrotheria</taxon>
        <taxon>Tenrecidae</taxon>
        <taxon>Tenrecinae</taxon>
        <taxon>Echinops</taxon>
    </lineage>
</organism>
<proteinExistence type="predicted"/>
<evidence type="ECO:0000313" key="1">
    <source>
        <dbReference type="Proteomes" id="UP000694863"/>
    </source>
</evidence>